<gene>
    <name evidence="2" type="ORF">JZ00_03875</name>
</gene>
<organism evidence="2 3">
    <name type="scientific">Pseudomonas frederiksbergensis</name>
    <dbReference type="NCBI Taxonomy" id="104087"/>
    <lineage>
        <taxon>Bacteria</taxon>
        <taxon>Pseudomonadati</taxon>
        <taxon>Pseudomonadota</taxon>
        <taxon>Gammaproteobacteria</taxon>
        <taxon>Pseudomonadales</taxon>
        <taxon>Pseudomonadaceae</taxon>
        <taxon>Pseudomonas</taxon>
    </lineage>
</organism>
<protein>
    <submittedName>
        <fullName evidence="2">Uncharacterized protein</fullName>
    </submittedName>
</protein>
<proteinExistence type="predicted"/>
<evidence type="ECO:0000313" key="3">
    <source>
        <dbReference type="Proteomes" id="UP000030949"/>
    </source>
</evidence>
<dbReference type="Proteomes" id="UP000030949">
    <property type="component" value="Unassembled WGS sequence"/>
</dbReference>
<sequence length="105" mass="11854">MGPHIHWKKPGPHSNKRHGLDQPILLGADGPPQGIYLFKEFSYEAWRISSIDPLAVLRHLGFCRFELANDHLNKEESPMDGYVMAPRGPLNRLINHGNREGASYA</sequence>
<dbReference type="EMBL" id="JQGJ01000002">
    <property type="protein sequence ID" value="KHK65921.1"/>
    <property type="molecule type" value="Genomic_DNA"/>
</dbReference>
<dbReference type="AlphaFoldDB" id="A0A0B1Z9M1"/>
<evidence type="ECO:0000256" key="1">
    <source>
        <dbReference type="SAM" id="MobiDB-lite"/>
    </source>
</evidence>
<feature type="compositionally biased region" description="Basic residues" evidence="1">
    <location>
        <begin position="1"/>
        <end position="17"/>
    </location>
</feature>
<comment type="caution">
    <text evidence="2">The sequence shown here is derived from an EMBL/GenBank/DDBJ whole genome shotgun (WGS) entry which is preliminary data.</text>
</comment>
<name>A0A0B1Z9M1_9PSED</name>
<evidence type="ECO:0000313" key="2">
    <source>
        <dbReference type="EMBL" id="KHK65921.1"/>
    </source>
</evidence>
<accession>A0A0B1Z9M1</accession>
<reference evidence="3" key="1">
    <citation type="submission" date="2015-03" db="EMBL/GenBank/DDBJ databases">
        <title>Pseudomonas frederiksbergensis hydrocarbon degrader.</title>
        <authorList>
            <person name="Brown L.M."/>
            <person name="Ruiz O.N."/>
            <person name="Mueller S."/>
            <person name="Gunasekera T.S."/>
        </authorList>
    </citation>
    <scope>NUCLEOTIDE SEQUENCE [LARGE SCALE GENOMIC DNA]</scope>
    <source>
        <strain evidence="3">SI8</strain>
    </source>
</reference>
<feature type="region of interest" description="Disordered" evidence="1">
    <location>
        <begin position="1"/>
        <end position="24"/>
    </location>
</feature>